<name>A0AC34FQ28_9BILA</name>
<accession>A0AC34FQ28</accession>
<evidence type="ECO:0000313" key="2">
    <source>
        <dbReference type="WBParaSite" id="ES5_v2.g19385.t1"/>
    </source>
</evidence>
<organism evidence="1 2">
    <name type="scientific">Panagrolaimus sp. ES5</name>
    <dbReference type="NCBI Taxonomy" id="591445"/>
    <lineage>
        <taxon>Eukaryota</taxon>
        <taxon>Metazoa</taxon>
        <taxon>Ecdysozoa</taxon>
        <taxon>Nematoda</taxon>
        <taxon>Chromadorea</taxon>
        <taxon>Rhabditida</taxon>
        <taxon>Tylenchina</taxon>
        <taxon>Panagrolaimomorpha</taxon>
        <taxon>Panagrolaimoidea</taxon>
        <taxon>Panagrolaimidae</taxon>
        <taxon>Panagrolaimus</taxon>
    </lineage>
</organism>
<reference evidence="2" key="1">
    <citation type="submission" date="2022-11" db="UniProtKB">
        <authorList>
            <consortium name="WormBaseParasite"/>
        </authorList>
    </citation>
    <scope>IDENTIFICATION</scope>
</reference>
<dbReference type="Proteomes" id="UP000887579">
    <property type="component" value="Unplaced"/>
</dbReference>
<protein>
    <submittedName>
        <fullName evidence="2">Uncharacterized protein</fullName>
    </submittedName>
</protein>
<dbReference type="WBParaSite" id="ES5_v2.g19385.t1">
    <property type="protein sequence ID" value="ES5_v2.g19385.t1"/>
    <property type="gene ID" value="ES5_v2.g19385"/>
</dbReference>
<evidence type="ECO:0000313" key="1">
    <source>
        <dbReference type="Proteomes" id="UP000887579"/>
    </source>
</evidence>
<proteinExistence type="predicted"/>
<sequence>MASSGSSSTDHENIENKSSDFCLSSLAGEDSDENPQYFRSSYCSSPYSCHSSRSTASEEEYFEPYIPEWGIELPKRKRKMKDDEISQYTVFSDETQSDIEEVAEVSPQTYDDIPENQEQVARDPYLMKLFDELRVDFRYYWLYMKRLQQKRLEMIKMLQHQLEKPERYEEGICHRINAKINAREKLLNMYIPVLPKVNALCQAENEKQIIQENEGCNAYINVDDSGRITEGSFPVHFHRGIDQVSVRDDLFPSTPATVVSLPRVDVEGKKPGNYYKTLKLLNEIYADMEKWIDQAELCKFNAEKIQKLIAEIKERCPTTDLTVLQKYFECVRLETK</sequence>